<dbReference type="EMBL" id="CP073708">
    <property type="protein sequence ID" value="QUO41882.1"/>
    <property type="molecule type" value="Genomic_DNA"/>
</dbReference>
<name>A0A7T5ELG2_9BACL</name>
<dbReference type="InterPro" id="IPR012854">
    <property type="entry name" value="Cu_amine_oxidase-like_N"/>
</dbReference>
<dbReference type="KEGG" id="bcop:JD108_02085"/>
<evidence type="ECO:0000313" key="4">
    <source>
        <dbReference type="EMBL" id="QUO41882.1"/>
    </source>
</evidence>
<dbReference type="SUPFAM" id="SSF55383">
    <property type="entry name" value="Copper amine oxidase, domain N"/>
    <property type="match status" value="1"/>
</dbReference>
<dbReference type="AlphaFoldDB" id="A0A7T5ELG2"/>
<dbReference type="RefSeq" id="WP_198828366.1">
    <property type="nucleotide sequence ID" value="NZ_CP066308.1"/>
</dbReference>
<keyword evidence="1" id="KW-0732">Signal</keyword>
<keyword evidence="6" id="KW-1185">Reference proteome</keyword>
<feature type="chain" id="PRO_5038991557" evidence="1">
    <location>
        <begin position="22"/>
        <end position="341"/>
    </location>
</feature>
<reference evidence="3 5" key="1">
    <citation type="submission" date="2020-12" db="EMBL/GenBank/DDBJ databases">
        <title>strain FJAT-54423T represents a novel species of the genus Brevibacillus.</title>
        <authorList>
            <person name="Tang R."/>
        </authorList>
    </citation>
    <scope>NUCLEOTIDE SEQUENCE [LARGE SCALE GENOMIC DNA]</scope>
    <source>
        <strain evidence="3 5">FJAT-54423</strain>
    </source>
</reference>
<evidence type="ECO:0000313" key="6">
    <source>
        <dbReference type="Proteomes" id="UP000677234"/>
    </source>
</evidence>
<dbReference type="Proteomes" id="UP000595847">
    <property type="component" value="Chromosome"/>
</dbReference>
<reference evidence="4" key="2">
    <citation type="submission" date="2021-04" db="EMBL/GenBank/DDBJ databases">
        <title>Brevibacillus composti FJAT-54423, complete genome.</title>
        <authorList>
            <person name="Tang R."/>
        </authorList>
    </citation>
    <scope>NUCLEOTIDE SEQUENCE</scope>
    <source>
        <strain evidence="4">FJAT-54424</strain>
    </source>
</reference>
<evidence type="ECO:0000313" key="3">
    <source>
        <dbReference type="EMBL" id="QQE74797.1"/>
    </source>
</evidence>
<accession>A0A7T5ELG2</accession>
<dbReference type="Gene3D" id="3.30.457.10">
    <property type="entry name" value="Copper amine oxidase-like, N-terminal domain"/>
    <property type="match status" value="1"/>
</dbReference>
<dbReference type="Proteomes" id="UP000677234">
    <property type="component" value="Chromosome"/>
</dbReference>
<sequence length="341" mass="37576">MKTIKSVSMTILAATLLTVNGASLTAAEPTGELSLLVNDKKLEQPAIRDQQQQTYLVPLRQVAESLGFEVSWNPQIKAAEVKKGALWSYAKPGEDRYPYQRMYKSLGAAPQLFDDRTWVPVAFVEQILRAPVQISGDTLRIASQAEAERETVQKSGSITRIQKDNGKMRILLNGYQRGILLHVTEETKIVTADGKPGTTVDLELGMDIDVVHDSIMALSQPPQTSAREIVIKSKLETADVLGTYGNLEKVEPEDEGAVRITVQGERLTENSFERIQLLVTDKTRIVSTEGNRELTAAELKPEMKVFVYYSPRLTRSAVPQGVAEKIVVEGAETLAEDAPAK</sequence>
<feature type="signal peptide" evidence="1">
    <location>
        <begin position="1"/>
        <end position="21"/>
    </location>
</feature>
<dbReference type="InterPro" id="IPR036582">
    <property type="entry name" value="Mao_N_sf"/>
</dbReference>
<gene>
    <name evidence="3" type="ORF">JD108_02085</name>
    <name evidence="4" type="ORF">KDJ56_02085</name>
</gene>
<evidence type="ECO:0000256" key="1">
    <source>
        <dbReference type="SAM" id="SignalP"/>
    </source>
</evidence>
<feature type="domain" description="Copper amine oxidase-like N-terminal" evidence="2">
    <location>
        <begin position="38"/>
        <end position="139"/>
    </location>
</feature>
<organism evidence="3 5">
    <name type="scientific">Brevibacillus composti</name>
    <dbReference type="NCBI Taxonomy" id="2796470"/>
    <lineage>
        <taxon>Bacteria</taxon>
        <taxon>Bacillati</taxon>
        <taxon>Bacillota</taxon>
        <taxon>Bacilli</taxon>
        <taxon>Bacillales</taxon>
        <taxon>Paenibacillaceae</taxon>
        <taxon>Brevibacillus</taxon>
    </lineage>
</organism>
<evidence type="ECO:0000313" key="5">
    <source>
        <dbReference type="Proteomes" id="UP000595847"/>
    </source>
</evidence>
<dbReference type="Pfam" id="PF07833">
    <property type="entry name" value="Cu_amine_oxidN1"/>
    <property type="match status" value="1"/>
</dbReference>
<evidence type="ECO:0000259" key="2">
    <source>
        <dbReference type="Pfam" id="PF07833"/>
    </source>
</evidence>
<dbReference type="EMBL" id="CP066308">
    <property type="protein sequence ID" value="QQE74797.1"/>
    <property type="molecule type" value="Genomic_DNA"/>
</dbReference>
<proteinExistence type="predicted"/>
<protein>
    <submittedName>
        <fullName evidence="3">Copper amine oxidase N-terminal domain-containing protein</fullName>
    </submittedName>
</protein>